<dbReference type="PIRSF" id="PIRSF008502">
    <property type="entry name" value="UCP008502"/>
    <property type="match status" value="1"/>
</dbReference>
<dbReference type="Pfam" id="PF08002">
    <property type="entry name" value="DUF1697"/>
    <property type="match status" value="1"/>
</dbReference>
<name>A0ABV7J148_9RHOB</name>
<protein>
    <submittedName>
        <fullName evidence="1">DUF1697 domain-containing protein</fullName>
    </submittedName>
</protein>
<evidence type="ECO:0000313" key="1">
    <source>
        <dbReference type="EMBL" id="MFC3182556.1"/>
    </source>
</evidence>
<dbReference type="Proteomes" id="UP001595547">
    <property type="component" value="Unassembled WGS sequence"/>
</dbReference>
<accession>A0ABV7J148</accession>
<dbReference type="InterPro" id="IPR012545">
    <property type="entry name" value="DUF1697"/>
</dbReference>
<dbReference type="Gene3D" id="3.30.70.1280">
    <property type="entry name" value="SP0830-like domains"/>
    <property type="match status" value="1"/>
</dbReference>
<reference evidence="2" key="1">
    <citation type="journal article" date="2019" name="Int. J. Syst. Evol. Microbiol.">
        <title>The Global Catalogue of Microorganisms (GCM) 10K type strain sequencing project: providing services to taxonomists for standard genome sequencing and annotation.</title>
        <authorList>
            <consortium name="The Broad Institute Genomics Platform"/>
            <consortium name="The Broad Institute Genome Sequencing Center for Infectious Disease"/>
            <person name="Wu L."/>
            <person name="Ma J."/>
        </authorList>
    </citation>
    <scope>NUCLEOTIDE SEQUENCE [LARGE SCALE GENOMIC DNA]</scope>
    <source>
        <strain evidence="2">KCTC 52039</strain>
    </source>
</reference>
<dbReference type="SUPFAM" id="SSF160379">
    <property type="entry name" value="SP0830-like"/>
    <property type="match status" value="1"/>
</dbReference>
<dbReference type="PANTHER" id="PTHR36439">
    <property type="entry name" value="BLL4334 PROTEIN"/>
    <property type="match status" value="1"/>
</dbReference>
<gene>
    <name evidence="1" type="ORF">ACFOGH_16285</name>
</gene>
<dbReference type="EMBL" id="JBHRTO010000002">
    <property type="protein sequence ID" value="MFC3182556.1"/>
    <property type="molecule type" value="Genomic_DNA"/>
</dbReference>
<evidence type="ECO:0000313" key="2">
    <source>
        <dbReference type="Proteomes" id="UP001595547"/>
    </source>
</evidence>
<comment type="caution">
    <text evidence="1">The sequence shown here is derived from an EMBL/GenBank/DDBJ whole genome shotgun (WGS) entry which is preliminary data.</text>
</comment>
<dbReference type="PANTHER" id="PTHR36439:SF1">
    <property type="entry name" value="DUF1697 DOMAIN-CONTAINING PROTEIN"/>
    <property type="match status" value="1"/>
</dbReference>
<sequence>MSEIKVLLLRGVNVGGANRLPMPEFRQMLLELGLQHIHTHLQSGNAVYLDPGVAGVEAKITTAMKERFGFAPPMFVMTLAEYDAVLAANPFKKQGEANGAAVHIWFLESPASISAQAFAAHAAQGEQILFSDKAIYLLAPNGIGRSVLAAKLESGLKMVKTARNYTSALAIAALARTIPL</sequence>
<keyword evidence="2" id="KW-1185">Reference proteome</keyword>
<dbReference type="RefSeq" id="WP_380074214.1">
    <property type="nucleotide sequence ID" value="NZ_JBHRTO010000002.1"/>
</dbReference>
<organism evidence="1 2">
    <name type="scientific">Cypionkella sinensis</name>
    <dbReference type="NCBI Taxonomy" id="1756043"/>
    <lineage>
        <taxon>Bacteria</taxon>
        <taxon>Pseudomonadati</taxon>
        <taxon>Pseudomonadota</taxon>
        <taxon>Alphaproteobacteria</taxon>
        <taxon>Rhodobacterales</taxon>
        <taxon>Paracoccaceae</taxon>
        <taxon>Cypionkella</taxon>
    </lineage>
</organism>
<proteinExistence type="predicted"/>